<dbReference type="EMBL" id="CAXIEN010000196">
    <property type="protein sequence ID" value="CAL1285851.1"/>
    <property type="molecule type" value="Genomic_DNA"/>
</dbReference>
<feature type="region of interest" description="Disordered" evidence="1">
    <location>
        <begin position="417"/>
        <end position="516"/>
    </location>
</feature>
<reference evidence="4 5" key="1">
    <citation type="submission" date="2024-04" db="EMBL/GenBank/DDBJ databases">
        <authorList>
            <person name="Rising A."/>
            <person name="Reimegard J."/>
            <person name="Sonavane S."/>
            <person name="Akerstrom W."/>
            <person name="Nylinder S."/>
            <person name="Hedman E."/>
            <person name="Kallberg Y."/>
        </authorList>
    </citation>
    <scope>NUCLEOTIDE SEQUENCE [LARGE SCALE GENOMIC DNA]</scope>
</reference>
<dbReference type="GO" id="GO:0008381">
    <property type="term" value="F:mechanosensitive monoatomic ion channel activity"/>
    <property type="evidence" value="ECO:0007669"/>
    <property type="project" value="InterPro"/>
</dbReference>
<feature type="transmembrane region" description="Helical" evidence="2">
    <location>
        <begin position="646"/>
        <end position="666"/>
    </location>
</feature>
<keyword evidence="2" id="KW-0472">Membrane</keyword>
<comment type="caution">
    <text evidence="4">The sequence shown here is derived from an EMBL/GenBank/DDBJ whole genome shotgun (WGS) entry which is preliminary data.</text>
</comment>
<dbReference type="Proteomes" id="UP001497382">
    <property type="component" value="Unassembled WGS sequence"/>
</dbReference>
<organism evidence="4 5">
    <name type="scientific">Larinioides sclopetarius</name>
    <dbReference type="NCBI Taxonomy" id="280406"/>
    <lineage>
        <taxon>Eukaryota</taxon>
        <taxon>Metazoa</taxon>
        <taxon>Ecdysozoa</taxon>
        <taxon>Arthropoda</taxon>
        <taxon>Chelicerata</taxon>
        <taxon>Arachnida</taxon>
        <taxon>Araneae</taxon>
        <taxon>Araneomorphae</taxon>
        <taxon>Entelegynae</taxon>
        <taxon>Araneoidea</taxon>
        <taxon>Araneidae</taxon>
        <taxon>Larinioides</taxon>
    </lineage>
</organism>
<evidence type="ECO:0000313" key="4">
    <source>
        <dbReference type="EMBL" id="CAL1285851.1"/>
    </source>
</evidence>
<dbReference type="GO" id="GO:0016020">
    <property type="term" value="C:membrane"/>
    <property type="evidence" value="ECO:0007669"/>
    <property type="project" value="InterPro"/>
</dbReference>
<evidence type="ECO:0000256" key="1">
    <source>
        <dbReference type="SAM" id="MobiDB-lite"/>
    </source>
</evidence>
<gene>
    <name evidence="4" type="ORF">LARSCL_LOCUS13952</name>
</gene>
<protein>
    <recommendedName>
        <fullName evidence="3">Piezo transmembrane helical unit domain-containing protein</fullName>
    </recommendedName>
</protein>
<dbReference type="PANTHER" id="PTHR47049:SF2">
    <property type="entry name" value="PIEZO-TYPE MECHANOSENSITIVE ION CHANNEL HOMOLOG"/>
    <property type="match status" value="1"/>
</dbReference>
<keyword evidence="2" id="KW-0812">Transmembrane</keyword>
<evidence type="ECO:0000256" key="2">
    <source>
        <dbReference type="SAM" id="Phobius"/>
    </source>
</evidence>
<dbReference type="AlphaFoldDB" id="A0AAV2APH6"/>
<proteinExistence type="predicted"/>
<feature type="region of interest" description="Disordered" evidence="1">
    <location>
        <begin position="780"/>
        <end position="813"/>
    </location>
</feature>
<feature type="compositionally biased region" description="Low complexity" evidence="1">
    <location>
        <begin position="490"/>
        <end position="507"/>
    </location>
</feature>
<feature type="transmembrane region" description="Helical" evidence="2">
    <location>
        <begin position="614"/>
        <end position="634"/>
    </location>
</feature>
<feature type="region of interest" description="Disordered" evidence="1">
    <location>
        <begin position="228"/>
        <end position="252"/>
    </location>
</feature>
<accession>A0AAV2APH6</accession>
<dbReference type="Pfam" id="PF23188">
    <property type="entry name" value="THU_Piezo1"/>
    <property type="match status" value="1"/>
</dbReference>
<dbReference type="PANTHER" id="PTHR47049">
    <property type="entry name" value="PIEZO-TYPE MECHANOSENSITIVE ION CHANNEL HOMOLOG"/>
    <property type="match status" value="1"/>
</dbReference>
<sequence>MAFPTKFPGIAEYFQNCCRLLSVTVCLLPAVRFPDRNFSSCWTLRGGKQQRDRLCSPRAQSDTRFCHLFQIHPGHAEGARLLRLLLDLPGRRVPGGHCPDQPLRHGIRHQLLLLPLERERILLEVKTSTAQNVEYIVSVQRNCHIDKLSVATRGMHVLRTAVPQAVLAGPIAGDRLSTESERCSHQGGGLQVRARSRHRVRHHLLRLPPPAAAALLELLLPARRQRSQSATGALLQGRRADPRDPDEGGYPSLKGCPEVYALDAYLEMLSNRCRATDYCSYSTPMFSEAVTPEPEEKGPPSPGSAFYTPSLDAYMEPRLRVGGSHQRPPTTEDSFPVFSPPPYPAGAPVDALQYLPEFLQNSGFSSLLLTRYPFLLRFRRAASAPSTHHASIRSGDYYMFEDFSDDDIDLELSARHKRSVDDEDEDSAEVKEKGLNALVEEPRKESGEVDDMEDSSQQSAIVSADRDAATATATSQKKSPDPLTITSSGPTMSLSMPSSASSTSASSPKEDTVAAISPQDVKLVEEEKEETFVEKLKRWYGFFCTFVNSVLISTTAKLNAVSKDYRSSKDLKQVAVVVKKTNLDFLGSCELTSSQDLLDGGSKKHPTFMRFLVALYYAAISRSELLCYIVIVVNQMKAASILSLPLPLFAFLWGTLSAIVVLKYLFQFYFFPWNNSPPPPNNPFYPTIIFGVRKDENYAGYDLAVLLVVFFHRFMLKSLGLWKDTEKSLIIPNVEVTSEREPIEDKDQEVGAVRHSALWNLRPCLCSCATFFQVKAVPEPRKDEAGGEESDGLEECSDGEGDPPFLKPRVTCV</sequence>
<evidence type="ECO:0000259" key="3">
    <source>
        <dbReference type="Pfam" id="PF23188"/>
    </source>
</evidence>
<keyword evidence="2" id="KW-1133">Transmembrane helix</keyword>
<feature type="domain" description="Piezo transmembrane helical unit" evidence="3">
    <location>
        <begin position="620"/>
        <end position="723"/>
    </location>
</feature>
<keyword evidence="5" id="KW-1185">Reference proteome</keyword>
<name>A0AAV2APH6_9ARAC</name>
<feature type="compositionally biased region" description="Acidic residues" evidence="1">
    <location>
        <begin position="786"/>
        <end position="801"/>
    </location>
</feature>
<dbReference type="InterPro" id="IPR027272">
    <property type="entry name" value="Piezo"/>
</dbReference>
<feature type="compositionally biased region" description="Basic and acidic residues" evidence="1">
    <location>
        <begin position="428"/>
        <end position="447"/>
    </location>
</feature>
<dbReference type="InterPro" id="IPR056768">
    <property type="entry name" value="THU_Piezo"/>
</dbReference>
<evidence type="ECO:0000313" key="5">
    <source>
        <dbReference type="Proteomes" id="UP001497382"/>
    </source>
</evidence>